<evidence type="ECO:0000313" key="2">
    <source>
        <dbReference type="Proteomes" id="UP000265926"/>
    </source>
</evidence>
<dbReference type="Pfam" id="PF00702">
    <property type="entry name" value="Hydrolase"/>
    <property type="match status" value="1"/>
</dbReference>
<dbReference type="RefSeq" id="WP_119437388.1">
    <property type="nucleotide sequence ID" value="NZ_QWGR01000003.1"/>
</dbReference>
<dbReference type="CDD" id="cd02603">
    <property type="entry name" value="HAD_sEH-N_like"/>
    <property type="match status" value="1"/>
</dbReference>
<dbReference type="InterPro" id="IPR023214">
    <property type="entry name" value="HAD_sf"/>
</dbReference>
<reference evidence="1 2" key="1">
    <citation type="submission" date="2018-08" db="EMBL/GenBank/DDBJ databases">
        <title>Pallidiluteibacterium maritimus gen. nov., sp. nov., isolated from coastal sediment.</title>
        <authorList>
            <person name="Zhou L.Y."/>
        </authorList>
    </citation>
    <scope>NUCLEOTIDE SEQUENCE [LARGE SCALE GENOMIC DNA]</scope>
    <source>
        <strain evidence="1 2">XSD2</strain>
    </source>
</reference>
<proteinExistence type="predicted"/>
<dbReference type="AlphaFoldDB" id="A0A399T401"/>
<dbReference type="SFLD" id="SFLDG01129">
    <property type="entry name" value="C1.5:_HAD__Beta-PGM__Phosphata"/>
    <property type="match status" value="1"/>
</dbReference>
<sequence>MKTDLSNIRNIIFDLGKVLLNLDFDASIRAFHELGLNRNVLSRQQAYADPSFYQLETGEISPEGFREKVREILNIPDTSDQQIDKAWCAMLGDVPRKRVDALKELRKKYRVFLFSNTNAIHISHMHADFEKKYGFAFPSLFEKDFYSHEIGKRKPDPASFGKVIELAKVNPAETLFVDDLEKNIAAAQETGLKVLWLEDGMEMAELF</sequence>
<evidence type="ECO:0000313" key="1">
    <source>
        <dbReference type="EMBL" id="RIJ49502.1"/>
    </source>
</evidence>
<dbReference type="Proteomes" id="UP000265926">
    <property type="component" value="Unassembled WGS sequence"/>
</dbReference>
<comment type="caution">
    <text evidence="1">The sequence shown here is derived from an EMBL/GenBank/DDBJ whole genome shotgun (WGS) entry which is preliminary data.</text>
</comment>
<dbReference type="Gene3D" id="3.40.50.1000">
    <property type="entry name" value="HAD superfamily/HAD-like"/>
    <property type="match status" value="1"/>
</dbReference>
<dbReference type="PANTHER" id="PTHR43611">
    <property type="entry name" value="ALPHA-D-GLUCOSE 1-PHOSPHATE PHOSPHATASE"/>
    <property type="match status" value="1"/>
</dbReference>
<dbReference type="InterPro" id="IPR023198">
    <property type="entry name" value="PGP-like_dom2"/>
</dbReference>
<organism evidence="1 2">
    <name type="scientific">Maribellus luteus</name>
    <dbReference type="NCBI Taxonomy" id="2305463"/>
    <lineage>
        <taxon>Bacteria</taxon>
        <taxon>Pseudomonadati</taxon>
        <taxon>Bacteroidota</taxon>
        <taxon>Bacteroidia</taxon>
        <taxon>Marinilabiliales</taxon>
        <taxon>Prolixibacteraceae</taxon>
        <taxon>Maribellus</taxon>
    </lineage>
</organism>
<dbReference type="PANTHER" id="PTHR43611:SF3">
    <property type="entry name" value="FLAVIN MONONUCLEOTIDE HYDROLASE 1, CHLOROPLATIC"/>
    <property type="match status" value="1"/>
</dbReference>
<dbReference type="PRINTS" id="PR00413">
    <property type="entry name" value="HADHALOGNASE"/>
</dbReference>
<dbReference type="SFLD" id="SFLDS00003">
    <property type="entry name" value="Haloacid_Dehalogenase"/>
    <property type="match status" value="1"/>
</dbReference>
<dbReference type="EMBL" id="QWGR01000003">
    <property type="protein sequence ID" value="RIJ49502.1"/>
    <property type="molecule type" value="Genomic_DNA"/>
</dbReference>
<name>A0A399T401_9BACT</name>
<dbReference type="InterPro" id="IPR006439">
    <property type="entry name" value="HAD-SF_hydro_IA"/>
</dbReference>
<dbReference type="NCBIfam" id="TIGR01509">
    <property type="entry name" value="HAD-SF-IA-v3"/>
    <property type="match status" value="1"/>
</dbReference>
<dbReference type="SUPFAM" id="SSF56784">
    <property type="entry name" value="HAD-like"/>
    <property type="match status" value="1"/>
</dbReference>
<accession>A0A399T401</accession>
<dbReference type="OrthoDB" id="9797415at2"/>
<protein>
    <submittedName>
        <fullName evidence="1">HAD family phosphatase</fullName>
    </submittedName>
</protein>
<gene>
    <name evidence="1" type="ORF">D1614_08165</name>
</gene>
<dbReference type="Gene3D" id="1.10.150.240">
    <property type="entry name" value="Putative phosphatase, domain 2"/>
    <property type="match status" value="1"/>
</dbReference>
<dbReference type="InterPro" id="IPR036412">
    <property type="entry name" value="HAD-like_sf"/>
</dbReference>
<keyword evidence="2" id="KW-1185">Reference proteome</keyword>